<dbReference type="EMBL" id="QHLZ01000023">
    <property type="protein sequence ID" value="PXA63893.1"/>
    <property type="molecule type" value="Genomic_DNA"/>
</dbReference>
<comment type="caution">
    <text evidence="2">The sequence shown here is derived from an EMBL/GenBank/DDBJ whole genome shotgun (WGS) entry which is preliminary data.</text>
</comment>
<evidence type="ECO:0000313" key="2">
    <source>
        <dbReference type="EMBL" id="PXA63893.1"/>
    </source>
</evidence>
<dbReference type="InterPro" id="IPR051698">
    <property type="entry name" value="Transposase_11-like"/>
</dbReference>
<reference evidence="2 3" key="1">
    <citation type="submission" date="2018-05" db="EMBL/GenBank/DDBJ databases">
        <title>Genetic diversity of glacier-inhabiting Cryobacterium bacteria in China and description of Cryobacterium mengkeensis sp. nov. and Arthrobacter glacialis sp. nov.</title>
        <authorList>
            <person name="Liu Q."/>
            <person name="Xin Y.-H."/>
        </authorList>
    </citation>
    <scope>NUCLEOTIDE SEQUENCE [LARGE SCALE GENOMIC DNA]</scope>
    <source>
        <strain evidence="2 3">GP3</strain>
    </source>
</reference>
<proteinExistence type="predicted"/>
<feature type="domain" description="Transposase IS4-like" evidence="1">
    <location>
        <begin position="55"/>
        <end position="162"/>
    </location>
</feature>
<dbReference type="OrthoDB" id="3867913at2"/>
<dbReference type="AlphaFoldDB" id="A0A2V3DLS9"/>
<dbReference type="PANTHER" id="PTHR30298:SF0">
    <property type="entry name" value="PROTEIN YBFL-RELATED"/>
    <property type="match status" value="1"/>
</dbReference>
<dbReference type="InterPro" id="IPR047647">
    <property type="entry name" value="ISAs1_transpos"/>
</dbReference>
<dbReference type="PANTHER" id="PTHR30298">
    <property type="entry name" value="H REPEAT-ASSOCIATED PREDICTED TRANSPOSASE"/>
    <property type="match status" value="1"/>
</dbReference>
<dbReference type="NCBIfam" id="NF033564">
    <property type="entry name" value="transpos_ISAs1"/>
    <property type="match status" value="1"/>
</dbReference>
<dbReference type="Proteomes" id="UP000246303">
    <property type="component" value="Unassembled WGS sequence"/>
</dbReference>
<accession>A0A2V3DLS9</accession>
<sequence length="195" mass="21577">MHSIPSVSMPSIFMAGAAFYVLTVKGNQPGLHKQCADLPWKRVRAGNKTVETANGRDIERTVKCVSIAEGINFPRAAQAAQITRKSRPVGTRKWHTETVYIVTSLTPSQGKPAEIGAWIRGHWAIENGLHYRRDVLFREDHSQVRNGEAPRVMASLRNIAITILRLQGETNLAKATRGARNYPDRALKLAGITIS</sequence>
<evidence type="ECO:0000259" key="1">
    <source>
        <dbReference type="Pfam" id="PF01609"/>
    </source>
</evidence>
<organism evidence="2 3">
    <name type="scientific">Arthrobacter psychrochitiniphilus</name>
    <dbReference type="NCBI Taxonomy" id="291045"/>
    <lineage>
        <taxon>Bacteria</taxon>
        <taxon>Bacillati</taxon>
        <taxon>Actinomycetota</taxon>
        <taxon>Actinomycetes</taxon>
        <taxon>Micrococcales</taxon>
        <taxon>Micrococcaceae</taxon>
        <taxon>Arthrobacter</taxon>
    </lineage>
</organism>
<protein>
    <submittedName>
        <fullName evidence="2">ISAs1 family transposase</fullName>
    </submittedName>
</protein>
<gene>
    <name evidence="2" type="ORF">CVS29_17975</name>
</gene>
<name>A0A2V3DLS9_9MICC</name>
<dbReference type="Pfam" id="PF01609">
    <property type="entry name" value="DDE_Tnp_1"/>
    <property type="match status" value="1"/>
</dbReference>
<dbReference type="InterPro" id="IPR002559">
    <property type="entry name" value="Transposase_11"/>
</dbReference>
<evidence type="ECO:0000313" key="3">
    <source>
        <dbReference type="Proteomes" id="UP000246303"/>
    </source>
</evidence>
<dbReference type="GO" id="GO:0004803">
    <property type="term" value="F:transposase activity"/>
    <property type="evidence" value="ECO:0007669"/>
    <property type="project" value="InterPro"/>
</dbReference>
<keyword evidence="3" id="KW-1185">Reference proteome</keyword>
<dbReference type="GO" id="GO:0003677">
    <property type="term" value="F:DNA binding"/>
    <property type="evidence" value="ECO:0007669"/>
    <property type="project" value="InterPro"/>
</dbReference>
<dbReference type="GO" id="GO:0006313">
    <property type="term" value="P:DNA transposition"/>
    <property type="evidence" value="ECO:0007669"/>
    <property type="project" value="InterPro"/>
</dbReference>